<sequence>MLEPSRLPEISRRQASFQLAFSPPLRLFNTTNRESLSPPVTILEHSPKPSNAVEAHFHRKFLTSLDSVATGSFRFFFHRRAINNHSSSSSLPTFLILPIGDKLREKLKSLNIAGDDRLRLDGLSLPLHLSAEDNEFGLSVKDVKRVLGSIYAVGES</sequence>
<dbReference type="Proteomes" id="UP001604277">
    <property type="component" value="Unassembled WGS sequence"/>
</dbReference>
<gene>
    <name evidence="1" type="ORF">Fot_23286</name>
</gene>
<protein>
    <submittedName>
        <fullName evidence="1">Calcium uniporter protein 4</fullName>
    </submittedName>
</protein>
<organism evidence="1 2">
    <name type="scientific">Forsythia ovata</name>
    <dbReference type="NCBI Taxonomy" id="205694"/>
    <lineage>
        <taxon>Eukaryota</taxon>
        <taxon>Viridiplantae</taxon>
        <taxon>Streptophyta</taxon>
        <taxon>Embryophyta</taxon>
        <taxon>Tracheophyta</taxon>
        <taxon>Spermatophyta</taxon>
        <taxon>Magnoliopsida</taxon>
        <taxon>eudicotyledons</taxon>
        <taxon>Gunneridae</taxon>
        <taxon>Pentapetalae</taxon>
        <taxon>asterids</taxon>
        <taxon>lamiids</taxon>
        <taxon>Lamiales</taxon>
        <taxon>Oleaceae</taxon>
        <taxon>Forsythieae</taxon>
        <taxon>Forsythia</taxon>
    </lineage>
</organism>
<reference evidence="2" key="1">
    <citation type="submission" date="2024-07" db="EMBL/GenBank/DDBJ databases">
        <title>Two chromosome-level genome assemblies of Korean endemic species Abeliophyllum distichum and Forsythia ovata (Oleaceae).</title>
        <authorList>
            <person name="Jang H."/>
        </authorList>
    </citation>
    <scope>NUCLEOTIDE SEQUENCE [LARGE SCALE GENOMIC DNA]</scope>
</reference>
<evidence type="ECO:0000313" key="2">
    <source>
        <dbReference type="Proteomes" id="UP001604277"/>
    </source>
</evidence>
<keyword evidence="2" id="KW-1185">Reference proteome</keyword>
<evidence type="ECO:0000313" key="1">
    <source>
        <dbReference type="EMBL" id="KAL2530685.1"/>
    </source>
</evidence>
<comment type="caution">
    <text evidence="1">The sequence shown here is derived from an EMBL/GenBank/DDBJ whole genome shotgun (WGS) entry which is preliminary data.</text>
</comment>
<dbReference type="AlphaFoldDB" id="A0ABD1V036"/>
<accession>A0ABD1V036</accession>
<dbReference type="EMBL" id="JBFOLJ010000006">
    <property type="protein sequence ID" value="KAL2530685.1"/>
    <property type="molecule type" value="Genomic_DNA"/>
</dbReference>
<name>A0ABD1V036_9LAMI</name>
<proteinExistence type="predicted"/>